<protein>
    <recommendedName>
        <fullName evidence="5">Sialate O-acetylesterase domain-containing protein</fullName>
    </recommendedName>
</protein>
<dbReference type="InterPro" id="IPR036514">
    <property type="entry name" value="SGNH_hydro_sf"/>
</dbReference>
<sequence>MRLIFQTIAFLLFTTILQSQIRDTIYLWPDKVPNERMEKHPPVQTDNTTGDVTRITDITNPALVVFEPKDSNNLGVGVIVCPGGSYKKLAIDKEGYEIAEWLNKLGYTAFVLQYRVPNNQLGALNDIQRAIRIVRNETNKYSLNPEKIGVIGFSAGGSLCARASTQFAIDSYPKVDTIDTLSCKPNFSMLVYPAYLDNGEDRSITPELVLSKDVPPFFIFGTSDDSHGNSSLVFSQALRDNQTPIELHLLQDGGHGYGMRPGNIAAKTWPSLAEVWLNMTLKSINKKVWTHNFPKSTIHVNLTPKNKNLWVFIMAGQSNMAGRGFVEPKDTIPSKRVFTINKNKEIILAKAPLNIYEPSFKGLDCGLSFGKRLIEQIPDSISVLILPTAVGGSSINQWLGDSIHRDVSLLSNFKDKVEFGKSMGILKGILWHQGESDANKNNFLEYEDRLSELFTNFRAISGDLELPILLGELGAFSKNKYFKSINNHIRNYALTNDLILIKTSDLIDKGDKLHFNSAGQRLMGQRFADEYIKKY</sequence>
<evidence type="ECO:0000259" key="2">
    <source>
        <dbReference type="Pfam" id="PF03629"/>
    </source>
</evidence>
<reference evidence="4" key="1">
    <citation type="journal article" date="2015" name="Nature">
        <title>Complex archaea that bridge the gap between prokaryotes and eukaryotes.</title>
        <authorList>
            <person name="Spang A."/>
            <person name="Saw J.H."/>
            <person name="Jorgensen S.L."/>
            <person name="Zaremba-Niedzwiedzka K."/>
            <person name="Martijn J."/>
            <person name="Lind A.E."/>
            <person name="van Eijk R."/>
            <person name="Schleper C."/>
            <person name="Guy L."/>
            <person name="Ettema T.J."/>
        </authorList>
    </citation>
    <scope>NUCLEOTIDE SEQUENCE</scope>
</reference>
<name>A0A0F9XC59_9ZZZZ</name>
<dbReference type="SUPFAM" id="SSF53474">
    <property type="entry name" value="alpha/beta-Hydrolases"/>
    <property type="match status" value="1"/>
</dbReference>
<proteinExistence type="predicted"/>
<dbReference type="Pfam" id="PF03629">
    <property type="entry name" value="SASA"/>
    <property type="match status" value="1"/>
</dbReference>
<evidence type="ECO:0008006" key="5">
    <source>
        <dbReference type="Google" id="ProtNLM"/>
    </source>
</evidence>
<dbReference type="InterPro" id="IPR029058">
    <property type="entry name" value="AB_hydrolase_fold"/>
</dbReference>
<dbReference type="InterPro" id="IPR052940">
    <property type="entry name" value="Carb_Esterase_6"/>
</dbReference>
<dbReference type="InterPro" id="IPR049492">
    <property type="entry name" value="BD-FAE-like_dom"/>
</dbReference>
<evidence type="ECO:0000259" key="3">
    <source>
        <dbReference type="Pfam" id="PF20434"/>
    </source>
</evidence>
<gene>
    <name evidence="4" type="ORF">LCGC14_0239650</name>
</gene>
<organism evidence="4">
    <name type="scientific">marine sediment metagenome</name>
    <dbReference type="NCBI Taxonomy" id="412755"/>
    <lineage>
        <taxon>unclassified sequences</taxon>
        <taxon>metagenomes</taxon>
        <taxon>ecological metagenomes</taxon>
    </lineage>
</organism>
<accession>A0A0F9XC59</accession>
<dbReference type="AlphaFoldDB" id="A0A0F9XC59"/>
<evidence type="ECO:0000256" key="1">
    <source>
        <dbReference type="ARBA" id="ARBA00022801"/>
    </source>
</evidence>
<feature type="domain" description="BD-FAE-like" evidence="3">
    <location>
        <begin position="67"/>
        <end position="164"/>
    </location>
</feature>
<dbReference type="PANTHER" id="PTHR31988">
    <property type="entry name" value="ESTERASE, PUTATIVE (DUF303)-RELATED"/>
    <property type="match status" value="1"/>
</dbReference>
<dbReference type="GO" id="GO:0016787">
    <property type="term" value="F:hydrolase activity"/>
    <property type="evidence" value="ECO:0007669"/>
    <property type="project" value="UniProtKB-KW"/>
</dbReference>
<dbReference type="InterPro" id="IPR005181">
    <property type="entry name" value="SASA"/>
</dbReference>
<dbReference type="SUPFAM" id="SSF52266">
    <property type="entry name" value="SGNH hydrolase"/>
    <property type="match status" value="1"/>
</dbReference>
<dbReference type="Pfam" id="PF20434">
    <property type="entry name" value="BD-FAE"/>
    <property type="match status" value="1"/>
</dbReference>
<dbReference type="PANTHER" id="PTHR31988:SF19">
    <property type="entry name" value="9-O-ACETYL-N-ACETYLNEURAMINIC ACID DEACETYLASE-RELATED"/>
    <property type="match status" value="1"/>
</dbReference>
<comment type="caution">
    <text evidence="4">The sequence shown here is derived from an EMBL/GenBank/DDBJ whole genome shotgun (WGS) entry which is preliminary data.</text>
</comment>
<dbReference type="EMBL" id="LAZR01000120">
    <property type="protein sequence ID" value="KKN89308.1"/>
    <property type="molecule type" value="Genomic_DNA"/>
</dbReference>
<evidence type="ECO:0000313" key="4">
    <source>
        <dbReference type="EMBL" id="KKN89308.1"/>
    </source>
</evidence>
<dbReference type="Gene3D" id="3.40.50.1110">
    <property type="entry name" value="SGNH hydrolase"/>
    <property type="match status" value="1"/>
</dbReference>
<dbReference type="Gene3D" id="3.40.50.1820">
    <property type="entry name" value="alpha/beta hydrolase"/>
    <property type="match status" value="1"/>
</dbReference>
<feature type="domain" description="Sialate O-acetylesterase" evidence="2">
    <location>
        <begin position="310"/>
        <end position="533"/>
    </location>
</feature>
<keyword evidence="1" id="KW-0378">Hydrolase</keyword>